<comment type="caution">
    <text evidence="2">The sequence shown here is derived from an EMBL/GenBank/DDBJ whole genome shotgun (WGS) entry which is preliminary data.</text>
</comment>
<feature type="region of interest" description="Disordered" evidence="1">
    <location>
        <begin position="63"/>
        <end position="89"/>
    </location>
</feature>
<accession>A0AAE1QTN2</accession>
<sequence>MAETVLMEIIDITHDVQEEAFLNNISLISEGIEWVYGPHESLIGHVIATATPCVYQIRATAVEDDARSERPKKSSSSEKERGSATESKGSWVISLELWWELTRDGSSDKGQQ</sequence>
<dbReference type="AlphaFoldDB" id="A0AAE1QTN2"/>
<evidence type="ECO:0000313" key="3">
    <source>
        <dbReference type="Proteomes" id="UP001291623"/>
    </source>
</evidence>
<reference evidence="2" key="1">
    <citation type="submission" date="2023-12" db="EMBL/GenBank/DDBJ databases">
        <title>Genome assembly of Anisodus tanguticus.</title>
        <authorList>
            <person name="Wang Y.-J."/>
        </authorList>
    </citation>
    <scope>NUCLEOTIDE SEQUENCE</scope>
    <source>
        <strain evidence="2">KB-2021</strain>
        <tissue evidence="2">Leaf</tissue>
    </source>
</reference>
<evidence type="ECO:0000256" key="1">
    <source>
        <dbReference type="SAM" id="MobiDB-lite"/>
    </source>
</evidence>
<organism evidence="2 3">
    <name type="scientific">Anisodus tanguticus</name>
    <dbReference type="NCBI Taxonomy" id="243964"/>
    <lineage>
        <taxon>Eukaryota</taxon>
        <taxon>Viridiplantae</taxon>
        <taxon>Streptophyta</taxon>
        <taxon>Embryophyta</taxon>
        <taxon>Tracheophyta</taxon>
        <taxon>Spermatophyta</taxon>
        <taxon>Magnoliopsida</taxon>
        <taxon>eudicotyledons</taxon>
        <taxon>Gunneridae</taxon>
        <taxon>Pentapetalae</taxon>
        <taxon>asterids</taxon>
        <taxon>lamiids</taxon>
        <taxon>Solanales</taxon>
        <taxon>Solanaceae</taxon>
        <taxon>Solanoideae</taxon>
        <taxon>Hyoscyameae</taxon>
        <taxon>Anisodus</taxon>
    </lineage>
</organism>
<dbReference type="Proteomes" id="UP001291623">
    <property type="component" value="Unassembled WGS sequence"/>
</dbReference>
<gene>
    <name evidence="2" type="ORF">RND71_042409</name>
</gene>
<evidence type="ECO:0000313" key="2">
    <source>
        <dbReference type="EMBL" id="KAK4337922.1"/>
    </source>
</evidence>
<proteinExistence type="predicted"/>
<feature type="compositionally biased region" description="Basic and acidic residues" evidence="1">
    <location>
        <begin position="64"/>
        <end position="83"/>
    </location>
</feature>
<keyword evidence="3" id="KW-1185">Reference proteome</keyword>
<dbReference type="EMBL" id="JAVYJV010000024">
    <property type="protein sequence ID" value="KAK4337922.1"/>
    <property type="molecule type" value="Genomic_DNA"/>
</dbReference>
<protein>
    <submittedName>
        <fullName evidence="2">Uncharacterized protein</fullName>
    </submittedName>
</protein>
<name>A0AAE1QTN2_9SOLA</name>